<dbReference type="GO" id="GO:0009307">
    <property type="term" value="P:DNA restriction-modification system"/>
    <property type="evidence" value="ECO:0007669"/>
    <property type="project" value="UniProtKB-KW"/>
</dbReference>
<evidence type="ECO:0000313" key="7">
    <source>
        <dbReference type="EMBL" id="ANI16801.1"/>
    </source>
</evidence>
<dbReference type="PANTHER" id="PTHR10629:SF52">
    <property type="entry name" value="DNA (CYTOSINE-5)-METHYLTRANSFERASE 1"/>
    <property type="match status" value="1"/>
</dbReference>
<dbReference type="InterPro" id="IPR001525">
    <property type="entry name" value="C5_MeTfrase"/>
</dbReference>
<protein>
    <recommendedName>
        <fullName evidence="1">DNA (cytosine-5-)-methyltransferase</fullName>
        <ecNumber evidence="1">2.1.1.37</ecNumber>
    </recommendedName>
</protein>
<evidence type="ECO:0000256" key="1">
    <source>
        <dbReference type="ARBA" id="ARBA00011975"/>
    </source>
</evidence>
<dbReference type="InterPro" id="IPR029063">
    <property type="entry name" value="SAM-dependent_MTases_sf"/>
</dbReference>
<dbReference type="GO" id="GO:0003677">
    <property type="term" value="F:DNA binding"/>
    <property type="evidence" value="ECO:0007669"/>
    <property type="project" value="TreeGrafter"/>
</dbReference>
<gene>
    <name evidence="7" type="ORF">A9C11_23760</name>
</gene>
<dbReference type="GO" id="GO:0003886">
    <property type="term" value="F:DNA (cytosine-5-)-methyltransferase activity"/>
    <property type="evidence" value="ECO:0007669"/>
    <property type="project" value="UniProtKB-EC"/>
</dbReference>
<comment type="catalytic activity">
    <reaction evidence="6">
        <text>a 2'-deoxycytidine in DNA + S-adenosyl-L-methionine = a 5-methyl-2'-deoxycytidine in DNA + S-adenosyl-L-homocysteine + H(+)</text>
        <dbReference type="Rhea" id="RHEA:13681"/>
        <dbReference type="Rhea" id="RHEA-COMP:11369"/>
        <dbReference type="Rhea" id="RHEA-COMP:11370"/>
        <dbReference type="ChEBI" id="CHEBI:15378"/>
        <dbReference type="ChEBI" id="CHEBI:57856"/>
        <dbReference type="ChEBI" id="CHEBI:59789"/>
        <dbReference type="ChEBI" id="CHEBI:85452"/>
        <dbReference type="ChEBI" id="CHEBI:85454"/>
        <dbReference type="EC" id="2.1.1.37"/>
    </reaction>
</comment>
<evidence type="ECO:0000256" key="2">
    <source>
        <dbReference type="ARBA" id="ARBA00022603"/>
    </source>
</evidence>
<keyword evidence="5" id="KW-0680">Restriction system</keyword>
<evidence type="ECO:0000256" key="6">
    <source>
        <dbReference type="ARBA" id="ARBA00047422"/>
    </source>
</evidence>
<evidence type="ECO:0000256" key="4">
    <source>
        <dbReference type="ARBA" id="ARBA00022691"/>
    </source>
</evidence>
<dbReference type="RefSeq" id="WP_064584054.1">
    <property type="nucleotide sequence ID" value="NZ_CP015878.1"/>
</dbReference>
<dbReference type="GO" id="GO:0032259">
    <property type="term" value="P:methylation"/>
    <property type="evidence" value="ECO:0007669"/>
    <property type="project" value="UniProtKB-KW"/>
</dbReference>
<dbReference type="PRINTS" id="PR00105">
    <property type="entry name" value="C5METTRFRASE"/>
</dbReference>
<dbReference type="EC" id="2.1.1.37" evidence="1"/>
<evidence type="ECO:0000313" key="8">
    <source>
        <dbReference type="Proteomes" id="UP000077748"/>
    </source>
</evidence>
<evidence type="ECO:0000256" key="5">
    <source>
        <dbReference type="ARBA" id="ARBA00022747"/>
    </source>
</evidence>
<dbReference type="EMBL" id="CP015878">
    <property type="protein sequence ID" value="ANI16801.1"/>
    <property type="molecule type" value="Genomic_DNA"/>
</dbReference>
<dbReference type="REBASE" id="153950">
    <property type="entry name" value="M.PciTE3ORF23760P"/>
</dbReference>
<keyword evidence="2" id="KW-0489">Methyltransferase</keyword>
<keyword evidence="4" id="KW-0949">S-adenosyl-L-methionine</keyword>
<dbReference type="GO" id="GO:0044027">
    <property type="term" value="P:negative regulation of gene expression via chromosomal CpG island methylation"/>
    <property type="evidence" value="ECO:0007669"/>
    <property type="project" value="TreeGrafter"/>
</dbReference>
<proteinExistence type="predicted"/>
<sequence>MTSIRKIKTDGAQRALPFQRELYVDLFAGLGGASSGGRKAYRDPDIAINHNPVAIAVYKANHPTTRTFITDVFDVDPLVATGGQPVGILWASPDCRHFSKAKGAAPRSPQVRSLAWVVVRWVYATRPRLFLLENVEEFQKWGPLDENGQPIKIEEGRTFQAFVACLTTGLAEDHPDMPEIMAAIGRWVPQSALVRGLGCNVEWRERRAANAGAPTIRKRLFMIGRTDGRPIVWTTPKRHEKPKAGQMPWRTAAECIDWSDLGKSMIDRKRPHVDNTCRRVAKGFWRHTVMAANPFLVPLNGEQLAAASLTEFANASSQRTFSVGEPLRTQVAQVKGGHFALSAAHLTHLTHHGDRAGYPLTEATRTITGANRGEQALVTAMIVGAGGPGYSGKPQAVTQPVGTLLPANHRAVAACHFEQANGGFYTGAGRAAEAPLSTITQAGSNQRLATAFLVKFYSTGGQWQDLAEPMHTVPTKDRMALVTVVQVPAAILPPELMAKARKCAAFLHKYLPEHFPQLVDLVLLGDYALADFTLRMLKPVELKIAQGFDPDYITDWGWFEDKTTGELVRKTVNATDQIKLIGNSVSPYESEDLIAANAADLIDLYRREAA</sequence>
<dbReference type="Gene3D" id="3.40.50.150">
    <property type="entry name" value="Vaccinia Virus protein VP39"/>
    <property type="match status" value="1"/>
</dbReference>
<keyword evidence="3" id="KW-0808">Transferase</keyword>
<dbReference type="Proteomes" id="UP000077748">
    <property type="component" value="Chromosome"/>
</dbReference>
<dbReference type="SUPFAM" id="SSF53335">
    <property type="entry name" value="S-adenosyl-L-methionine-dependent methyltransferases"/>
    <property type="match status" value="1"/>
</dbReference>
<dbReference type="AlphaFoldDB" id="A0A1A9KHA4"/>
<name>A0A1A9KHA4_9PSED</name>
<dbReference type="InterPro" id="IPR050390">
    <property type="entry name" value="C5-Methyltransferase"/>
</dbReference>
<evidence type="ECO:0000256" key="3">
    <source>
        <dbReference type="ARBA" id="ARBA00022679"/>
    </source>
</evidence>
<reference evidence="7 8" key="1">
    <citation type="submission" date="2016-05" db="EMBL/GenBank/DDBJ databases">
        <title>Genome Sequence of Pseudomonas citronellolis Strain SJTE-3, an Estrogens and Persistent Organic Pollutants degradation strain.</title>
        <authorList>
            <person name="Liang R."/>
        </authorList>
    </citation>
    <scope>NUCLEOTIDE SEQUENCE [LARGE SCALE GENOMIC DNA]</scope>
    <source>
        <strain evidence="7 8">SJTE-3</strain>
    </source>
</reference>
<organism evidence="7 8">
    <name type="scientific">Pseudomonas citronellolis</name>
    <dbReference type="NCBI Taxonomy" id="53408"/>
    <lineage>
        <taxon>Bacteria</taxon>
        <taxon>Pseudomonadati</taxon>
        <taxon>Pseudomonadota</taxon>
        <taxon>Gammaproteobacteria</taxon>
        <taxon>Pseudomonadales</taxon>
        <taxon>Pseudomonadaceae</taxon>
        <taxon>Pseudomonas</taxon>
    </lineage>
</organism>
<dbReference type="PANTHER" id="PTHR10629">
    <property type="entry name" value="CYTOSINE-SPECIFIC METHYLTRANSFERASE"/>
    <property type="match status" value="1"/>
</dbReference>
<dbReference type="Pfam" id="PF00145">
    <property type="entry name" value="DNA_methylase"/>
    <property type="match status" value="1"/>
</dbReference>
<accession>A0A1A9KHA4</accession>